<evidence type="ECO:0000313" key="4">
    <source>
        <dbReference type="Proteomes" id="UP000561181"/>
    </source>
</evidence>
<dbReference type="Proteomes" id="UP000561181">
    <property type="component" value="Unassembled WGS sequence"/>
</dbReference>
<dbReference type="InterPro" id="IPR050190">
    <property type="entry name" value="UPF0213_domain"/>
</dbReference>
<dbReference type="RefSeq" id="WP_170010723.1">
    <property type="nucleotide sequence ID" value="NZ_JABCRE010000002.1"/>
</dbReference>
<evidence type="ECO:0000256" key="1">
    <source>
        <dbReference type="ARBA" id="ARBA00007435"/>
    </source>
</evidence>
<dbReference type="EMBL" id="JABCRE010000002">
    <property type="protein sequence ID" value="NMW31331.1"/>
    <property type="molecule type" value="Genomic_DNA"/>
</dbReference>
<accession>A0A848QCK2</accession>
<reference evidence="3 4" key="1">
    <citation type="submission" date="2020-04" db="EMBL/GenBank/DDBJ databases">
        <authorList>
            <person name="Liu A."/>
        </authorList>
    </citation>
    <scope>NUCLEOTIDE SEQUENCE [LARGE SCALE GENOMIC DNA]</scope>
    <source>
        <strain evidence="3 4">RZ02</strain>
    </source>
</reference>
<sequence length="108" mass="12478">MAFWCYILKCSDGKYYTGHTDNLERRLAQHQSGQYGGFTSKRLPVELFWTQEFATRYEALESELVVKKWSRAKKEALAAQDWDRLSWLAKPPTDRVSTALDTNGEVGQ</sequence>
<evidence type="ECO:0000313" key="3">
    <source>
        <dbReference type="EMBL" id="NMW31331.1"/>
    </source>
</evidence>
<protein>
    <submittedName>
        <fullName evidence="3">GIY-YIG nuclease family protein</fullName>
    </submittedName>
</protein>
<gene>
    <name evidence="3" type="ORF">HKD42_04595</name>
</gene>
<dbReference type="SUPFAM" id="SSF82771">
    <property type="entry name" value="GIY-YIG endonuclease"/>
    <property type="match status" value="1"/>
</dbReference>
<evidence type="ECO:0000259" key="2">
    <source>
        <dbReference type="PROSITE" id="PS50164"/>
    </source>
</evidence>
<dbReference type="AlphaFoldDB" id="A0A848QCK2"/>
<dbReference type="Pfam" id="PF01541">
    <property type="entry name" value="GIY-YIG"/>
    <property type="match status" value="1"/>
</dbReference>
<proteinExistence type="inferred from homology"/>
<dbReference type="InterPro" id="IPR000305">
    <property type="entry name" value="GIY-YIG_endonuc"/>
</dbReference>
<dbReference type="InterPro" id="IPR035901">
    <property type="entry name" value="GIY-YIG_endonuc_sf"/>
</dbReference>
<dbReference type="SMART" id="SM00465">
    <property type="entry name" value="GIYc"/>
    <property type="match status" value="1"/>
</dbReference>
<dbReference type="PANTHER" id="PTHR34477">
    <property type="entry name" value="UPF0213 PROTEIN YHBQ"/>
    <property type="match status" value="1"/>
</dbReference>
<name>A0A848QCK2_9SPHN</name>
<comment type="caution">
    <text evidence="3">The sequence shown here is derived from an EMBL/GenBank/DDBJ whole genome shotgun (WGS) entry which is preliminary data.</text>
</comment>
<dbReference type="CDD" id="cd10456">
    <property type="entry name" value="GIY-YIG_UPF0213"/>
    <property type="match status" value="1"/>
</dbReference>
<dbReference type="PROSITE" id="PS50164">
    <property type="entry name" value="GIY_YIG"/>
    <property type="match status" value="1"/>
</dbReference>
<feature type="domain" description="GIY-YIG" evidence="2">
    <location>
        <begin position="1"/>
        <end position="76"/>
    </location>
</feature>
<comment type="similarity">
    <text evidence="1">Belongs to the UPF0213 family.</text>
</comment>
<keyword evidence="4" id="KW-1185">Reference proteome</keyword>
<dbReference type="Gene3D" id="3.40.1440.10">
    <property type="entry name" value="GIY-YIG endonuclease"/>
    <property type="match status" value="1"/>
</dbReference>
<dbReference type="PANTHER" id="PTHR34477:SF1">
    <property type="entry name" value="UPF0213 PROTEIN YHBQ"/>
    <property type="match status" value="1"/>
</dbReference>
<organism evidence="3 4">
    <name type="scientific">Pontixanthobacter rizhaonensis</name>
    <dbReference type="NCBI Taxonomy" id="2730337"/>
    <lineage>
        <taxon>Bacteria</taxon>
        <taxon>Pseudomonadati</taxon>
        <taxon>Pseudomonadota</taxon>
        <taxon>Alphaproteobacteria</taxon>
        <taxon>Sphingomonadales</taxon>
        <taxon>Erythrobacteraceae</taxon>
        <taxon>Pontixanthobacter</taxon>
    </lineage>
</organism>